<gene>
    <name evidence="2" type="ORF">C5O25_04045</name>
</gene>
<dbReference type="RefSeq" id="WP_107035455.1">
    <property type="nucleotide sequence ID" value="NZ_PUBV01000006.1"/>
</dbReference>
<organism evidence="2 3">
    <name type="scientific">Paramuribaculum intestinale</name>
    <dbReference type="NCBI Taxonomy" id="2094151"/>
    <lineage>
        <taxon>Bacteria</taxon>
        <taxon>Pseudomonadati</taxon>
        <taxon>Bacteroidota</taxon>
        <taxon>Bacteroidia</taxon>
        <taxon>Bacteroidales</taxon>
        <taxon>Muribaculaceae</taxon>
        <taxon>Paramuribaculum</taxon>
    </lineage>
</organism>
<accession>A0A2V1IY14</accession>
<dbReference type="InterPro" id="IPR006528">
    <property type="entry name" value="Phage_head_morphogenesis_dom"/>
</dbReference>
<evidence type="ECO:0000313" key="3">
    <source>
        <dbReference type="Proteomes" id="UP000244925"/>
    </source>
</evidence>
<feature type="domain" description="Phage head morphogenesis" evidence="1">
    <location>
        <begin position="139"/>
        <end position="218"/>
    </location>
</feature>
<evidence type="ECO:0000259" key="1">
    <source>
        <dbReference type="Pfam" id="PF04233"/>
    </source>
</evidence>
<dbReference type="AlphaFoldDB" id="A0A2V1IY14"/>
<dbReference type="NCBIfam" id="TIGR01641">
    <property type="entry name" value="phageSPP1_gp7"/>
    <property type="match status" value="1"/>
</dbReference>
<keyword evidence="3" id="KW-1185">Reference proteome</keyword>
<dbReference type="Pfam" id="PF04233">
    <property type="entry name" value="Phage_Mu_F"/>
    <property type="match status" value="1"/>
</dbReference>
<comment type="caution">
    <text evidence="2">The sequence shown here is derived from an EMBL/GenBank/DDBJ whole genome shotgun (WGS) entry which is preliminary data.</text>
</comment>
<name>A0A2V1IY14_9BACT</name>
<reference evidence="3" key="1">
    <citation type="submission" date="2018-02" db="EMBL/GenBank/DDBJ databases">
        <authorList>
            <person name="Clavel T."/>
            <person name="Strowig T."/>
        </authorList>
    </citation>
    <scope>NUCLEOTIDE SEQUENCE [LARGE SCALE GENOMIC DNA]</scope>
    <source>
        <strain evidence="3">DSM 100764</strain>
    </source>
</reference>
<protein>
    <recommendedName>
        <fullName evidence="1">Phage head morphogenesis domain-containing protein</fullName>
    </recommendedName>
</protein>
<evidence type="ECO:0000313" key="2">
    <source>
        <dbReference type="EMBL" id="PWB08350.1"/>
    </source>
</evidence>
<dbReference type="Proteomes" id="UP000244925">
    <property type="component" value="Unassembled WGS sequence"/>
</dbReference>
<proteinExistence type="predicted"/>
<dbReference type="EMBL" id="PUBV01000006">
    <property type="protein sequence ID" value="PWB08350.1"/>
    <property type="molecule type" value="Genomic_DNA"/>
</dbReference>
<sequence>MGLRNSYKSFNTALRSLYGRELLTLADGDSPFDFDDTLMEDAAQLVYENGGFDLAQMTAPEAQAIIEETVRVLETAIASSLPHEVPDTIRYALENNAFVFSGFKTFHALREVGLSMLTEKGGIKPFNDFLTDVRQINAQYNHNYLYAEYNHAVGAAQMAAKWHDFEQDGDRYNLQYRTAGDDKVREEHAALNGTTLPPSDPFWDMFLPPNGWNCRCTAVQVRKNKYPTSDPELAMKRGQNCTEGAKKAIFRYNAGKSLQLFPPKHPYFKAPAEAKQVIEQVTQEAIREKRIGTLREQLPDTLTDTEKDAIAANNYELEQALGIMVGKPMTMEEADKQSANPAYVPKFLIDEAGMYRDKHARYRLNPAYDKKRDEPNGINCQTCAPAYALRLMGFNVTAKPNTRGSKLEYLSRGMQCWEAWKNPDGTPAQHTSLNGWLEAKGYQKVTPKRYLQFFDEVCKEVGVYELSIGWKGGGGHATILQRFADGALRYIEPQADNSEGSGYEWKNLEYLANEGATKNHVCRGIMRIDNKLFNVGFIDIFNK</sequence>